<proteinExistence type="predicted"/>
<feature type="domain" description="PARP catalytic" evidence="13">
    <location>
        <begin position="3683"/>
        <end position="3810"/>
    </location>
</feature>
<evidence type="ECO:0000256" key="1">
    <source>
        <dbReference type="ARBA" id="ARBA00004141"/>
    </source>
</evidence>
<evidence type="ECO:0000256" key="9">
    <source>
        <dbReference type="ARBA" id="ARBA00023136"/>
    </source>
</evidence>
<evidence type="ECO:0000256" key="7">
    <source>
        <dbReference type="ARBA" id="ARBA00023027"/>
    </source>
</evidence>
<evidence type="ECO:0000256" key="4">
    <source>
        <dbReference type="ARBA" id="ARBA00022679"/>
    </source>
</evidence>
<dbReference type="InterPro" id="IPR012317">
    <property type="entry name" value="Poly(ADP-ribose)pol_cat_dom"/>
</dbReference>
<name>A0ABP0L8S6_9DINO</name>
<dbReference type="Gene3D" id="1.10.150.130">
    <property type="match status" value="1"/>
</dbReference>
<feature type="compositionally biased region" description="Acidic residues" evidence="11">
    <location>
        <begin position="2194"/>
        <end position="2212"/>
    </location>
</feature>
<dbReference type="EMBL" id="CAXAMN010011225">
    <property type="protein sequence ID" value="CAK9034657.1"/>
    <property type="molecule type" value="Genomic_DNA"/>
</dbReference>
<evidence type="ECO:0000256" key="12">
    <source>
        <dbReference type="SAM" id="Phobius"/>
    </source>
</evidence>
<evidence type="ECO:0000313" key="15">
    <source>
        <dbReference type="Proteomes" id="UP001642484"/>
    </source>
</evidence>
<feature type="transmembrane region" description="Helical" evidence="12">
    <location>
        <begin position="102"/>
        <end position="124"/>
    </location>
</feature>
<dbReference type="SUPFAM" id="SSF56399">
    <property type="entry name" value="ADP-ribosylation"/>
    <property type="match status" value="1"/>
</dbReference>
<feature type="region of interest" description="Disordered" evidence="11">
    <location>
        <begin position="1127"/>
        <end position="1162"/>
    </location>
</feature>
<feature type="transmembrane region" description="Helical" evidence="12">
    <location>
        <begin position="214"/>
        <end position="234"/>
    </location>
</feature>
<dbReference type="InterPro" id="IPR010998">
    <property type="entry name" value="Integrase_recombinase_N"/>
</dbReference>
<dbReference type="PANTHER" id="PTHR10459:SF60">
    <property type="entry name" value="POLY [ADP-RIBOSE] POLYMERASE 2"/>
    <property type="match status" value="1"/>
</dbReference>
<dbReference type="Proteomes" id="UP001642484">
    <property type="component" value="Unassembled WGS sequence"/>
</dbReference>
<feature type="transmembrane region" description="Helical" evidence="12">
    <location>
        <begin position="136"/>
        <end position="154"/>
    </location>
</feature>
<evidence type="ECO:0000256" key="11">
    <source>
        <dbReference type="SAM" id="MobiDB-lite"/>
    </source>
</evidence>
<feature type="transmembrane region" description="Helical" evidence="12">
    <location>
        <begin position="311"/>
        <end position="330"/>
    </location>
</feature>
<dbReference type="CDD" id="cd06261">
    <property type="entry name" value="TM_PBP2"/>
    <property type="match status" value="1"/>
</dbReference>
<keyword evidence="7" id="KW-0520">NAD</keyword>
<comment type="catalytic activity">
    <reaction evidence="10">
        <text>NAD(+) + (ADP-D-ribosyl)n-acceptor = nicotinamide + (ADP-D-ribosyl)n+1-acceptor + H(+).</text>
        <dbReference type="EC" id="2.4.2.30"/>
    </reaction>
</comment>
<dbReference type="InterPro" id="IPR050800">
    <property type="entry name" value="ARTD/PARP"/>
</dbReference>
<comment type="subcellular location">
    <subcellularLocation>
        <location evidence="1">Membrane</location>
        <topology evidence="1">Multi-pass membrane protein</topology>
    </subcellularLocation>
</comment>
<gene>
    <name evidence="14" type="ORF">CCMP2556_LOCUS19587</name>
</gene>
<evidence type="ECO:0000256" key="8">
    <source>
        <dbReference type="ARBA" id="ARBA00023125"/>
    </source>
</evidence>
<feature type="transmembrane region" description="Helical" evidence="12">
    <location>
        <begin position="389"/>
        <end position="412"/>
    </location>
</feature>
<dbReference type="EC" id="2.4.2.30" evidence="2"/>
<evidence type="ECO:0000256" key="10">
    <source>
        <dbReference type="ARBA" id="ARBA00033987"/>
    </source>
</evidence>
<dbReference type="SUPFAM" id="SSF47823">
    <property type="entry name" value="lambda integrase-like, N-terminal domain"/>
    <property type="match status" value="1"/>
</dbReference>
<feature type="compositionally biased region" description="Basic and acidic residues" evidence="11">
    <location>
        <begin position="1283"/>
        <end position="1294"/>
    </location>
</feature>
<feature type="transmembrane region" description="Helical" evidence="12">
    <location>
        <begin position="186"/>
        <end position="208"/>
    </location>
</feature>
<dbReference type="Pfam" id="PF00644">
    <property type="entry name" value="PARP"/>
    <property type="match status" value="1"/>
</dbReference>
<keyword evidence="3" id="KW-0328">Glycosyltransferase</keyword>
<evidence type="ECO:0000259" key="13">
    <source>
        <dbReference type="Pfam" id="PF00644"/>
    </source>
</evidence>
<evidence type="ECO:0000256" key="2">
    <source>
        <dbReference type="ARBA" id="ARBA00012020"/>
    </source>
</evidence>
<feature type="region of interest" description="Disordered" evidence="11">
    <location>
        <begin position="2194"/>
        <end position="2220"/>
    </location>
</feature>
<feature type="compositionally biased region" description="Basic and acidic residues" evidence="11">
    <location>
        <begin position="1249"/>
        <end position="1260"/>
    </location>
</feature>
<dbReference type="Gene3D" id="3.90.228.10">
    <property type="match status" value="1"/>
</dbReference>
<dbReference type="PANTHER" id="PTHR10459">
    <property type="entry name" value="DNA LIGASE"/>
    <property type="match status" value="1"/>
</dbReference>
<feature type="compositionally biased region" description="Acidic residues" evidence="11">
    <location>
        <begin position="728"/>
        <end position="738"/>
    </location>
</feature>
<accession>A0ABP0L8S6</accession>
<feature type="region of interest" description="Disordered" evidence="11">
    <location>
        <begin position="2226"/>
        <end position="2245"/>
    </location>
</feature>
<dbReference type="InterPro" id="IPR000515">
    <property type="entry name" value="MetI-like"/>
</dbReference>
<keyword evidence="4" id="KW-0808">Transferase</keyword>
<feature type="region of interest" description="Disordered" evidence="11">
    <location>
        <begin position="2040"/>
        <end position="2061"/>
    </location>
</feature>
<feature type="transmembrane region" description="Helical" evidence="12">
    <location>
        <begin position="79"/>
        <end position="96"/>
    </location>
</feature>
<feature type="compositionally biased region" description="Basic and acidic residues" evidence="11">
    <location>
        <begin position="743"/>
        <end position="752"/>
    </location>
</feature>
<evidence type="ECO:0000256" key="5">
    <source>
        <dbReference type="ARBA" id="ARBA00022692"/>
    </source>
</evidence>
<keyword evidence="9 12" id="KW-0472">Membrane</keyword>
<evidence type="ECO:0000256" key="3">
    <source>
        <dbReference type="ARBA" id="ARBA00022676"/>
    </source>
</evidence>
<evidence type="ECO:0000313" key="14">
    <source>
        <dbReference type="EMBL" id="CAK9034657.1"/>
    </source>
</evidence>
<feature type="region of interest" description="Disordered" evidence="11">
    <location>
        <begin position="1249"/>
        <end position="1294"/>
    </location>
</feature>
<reference evidence="14 15" key="1">
    <citation type="submission" date="2024-02" db="EMBL/GenBank/DDBJ databases">
        <authorList>
            <person name="Chen Y."/>
            <person name="Shah S."/>
            <person name="Dougan E. K."/>
            <person name="Thang M."/>
            <person name="Chan C."/>
        </authorList>
    </citation>
    <scope>NUCLEOTIDE SEQUENCE [LARGE SCALE GENOMIC DNA]</scope>
</reference>
<comment type="caution">
    <text evidence="14">The sequence shown here is derived from an EMBL/GenBank/DDBJ whole genome shotgun (WGS) entry which is preliminary data.</text>
</comment>
<protein>
    <recommendedName>
        <fullName evidence="2">NAD(+) ADP-ribosyltransferase</fullName>
        <ecNumber evidence="2">2.4.2.30</ecNumber>
    </recommendedName>
</protein>
<feature type="compositionally biased region" description="Basic and acidic residues" evidence="11">
    <location>
        <begin position="761"/>
        <end position="776"/>
    </location>
</feature>
<keyword evidence="15" id="KW-1185">Reference proteome</keyword>
<feature type="transmembrane region" description="Helical" evidence="12">
    <location>
        <begin position="424"/>
        <end position="457"/>
    </location>
</feature>
<organism evidence="14 15">
    <name type="scientific">Durusdinium trenchii</name>
    <dbReference type="NCBI Taxonomy" id="1381693"/>
    <lineage>
        <taxon>Eukaryota</taxon>
        <taxon>Sar</taxon>
        <taxon>Alveolata</taxon>
        <taxon>Dinophyceae</taxon>
        <taxon>Suessiales</taxon>
        <taxon>Symbiodiniaceae</taxon>
        <taxon>Durusdinium</taxon>
    </lineage>
</organism>
<keyword evidence="5 12" id="KW-0812">Transmembrane</keyword>
<keyword evidence="6 12" id="KW-1133">Transmembrane helix</keyword>
<feature type="region of interest" description="Disordered" evidence="11">
    <location>
        <begin position="726"/>
        <end position="779"/>
    </location>
</feature>
<sequence>MVLLNVVIPPGMKPGQEIQATSPDGVIVKATIPSGLKPGQTFSVQYTAPAGATAGAASTSTPSGSSCIRLMRMYSGGDLIVLCGLVVIGFSLPMFIKHAGSILNILATYVLPVIVAGLAVAYDWSLKGPTVALKNTLAAAVVAWILVVPLGVVTHSLLNYFTSLIIVAAASLLILSVFLQFGLCGGWLFALLILSVFIVFGGSMVWLISGPLGGAVIFLVAFFCTRVIFGVIFLRDLDPSAWPHVKEVEKNSDEFRSQKEYFMTNCQPWAHKYDFNLSVSKIYRIDKPDPSDPENGPGRFLSLLGRHGHMWWLRLAVISTAAVSHGWWAGPEGPPEVEPLEEQAGWRQHLREWFPGAERRLNATEEWLTSLASWGRELEGASTWGSWDVALWMVVDTLFGMIGWALFGSAWTKVRTGCRRLLQVLVVLGLCLVAHYVWAVCYPIVSLLIGACMAMAWLLRKVLRGVGAFAFWFQKVTGGSPEASEAEFLGPATGRTPETSQLRAFKRSGEQPKYMVVKRGEDAAVFAIGMDSQSIKTHGLYVPVECNTIRGSPALVRRLRDVEKVHLCRNEACTEEGGEHFVMYGLVRKNDPERFQMAQAREGARKVTHDFWAWLKGSPLTEGTSQLMHRLRELGSESEQEEEHLVCCGSLVTWRGPDGTMQCLANRPCSVRAQHFGQLLQDDVPTQCGAVALCGDHATQYLTRRYPDKCSVTFCRRFGNKLQHGVDIDEEENDDEENGVNNEEAHGDEDRHGRARKLLGRARECEEPESKERTPRSEGAGSLLEEFFEIFAAGKADGLREDQARKKLGADRLLLPGDLLRQLVGEAENEQAQGQRGLSRFLTTWRKELARWKRSEVMGYEWHPRGSIALTPGPEPGPTVDLLQNPLSKLPKRSNIKQQNWLLWFANKPKEQEVGASTKLRAAGFRQRMSTRLAVGIAGPYWGIQEKYGLSAADFLSYTDAELDQFASEAKVMKNTDQRPPPPSRFDEWTARVRHQTDVWCLVYGEEWRAVRNNALNLLSEWHLSHPHRWPLAIVIDIWEEIHWRFLEELKDVLRSLKKEIGRETISLTELKFHALLPGPDGQAWLVMPTTFDIEKPDSWFQTEVLPRIERKQDRLLWNLTWQGGARKDRNPAAPAGGAGESAGSLSSQSKPTLKSLWGPKLTPEEVGMAKDRAPLDRHGKLLCWGNLCHIGCQTTGCQRSHEGLRGSFENLDPCVQMQLLKRGGLKRMKLESPDTVTTKIKDIRSKMRVEKTDKIQDGKKRAKAGSTPAAVGTESGGQEVTEDGRAGGEGPKVRFWDVPEEFEVDYTKGEDLKDVIQGPDYAWHRDVHRDLPPHHGRDGTSAPQEAKHLVQKAQELGKSPALQALEGATDDLYAWAADRVAREPGVELSSLLQEMATYGMGELAREAAELLEQREGTKAGSARLVVRDTLWAEGQPGQGSVELDGTTWRLWDYQEDVMMTEDLAALLHLPEVSIERRQCVTITIAAMVEWKEKGRRPSVEQVQTRAQGLRLEQTRLAVDAANTIGEAEEMVAAVEHEVRTYIHDLTTAHHEKDFRSLAVFPLEALADCRLVVFRADYRGGLVVECIIGSNWIDGGWTTFALIWKGHMVLLEPPDGYDLERFLAREDPQTTPATGFTFFWHARHDQPPTAPGKIFCRLCKAGRKAGESLNAPRHSCLSYTAATAGGTMDIHHDHNVIRAVRGAGQPHEPGQLVLREFFAGKGGISAEWSKTSPIMEPVEVYEHPHDKQGYRAHFDLSRKDVHDKFLAEVRTGPSNVHWIAAPCTSYCDWQQKNGGTRTFECPEGTGQGPLAATEATGNILSMHAAELFEASLDSGAFPLVESSGVSGRYPKQWDLPCWKRILHRPDVEYVDLPMCAFGLGPPDEPDHFYVHKTRVVFPLHPPLRRALRRVCPGLSTSHRHIGLKGCRDGQTAVYGIEAETMEKMEVLYYLVTVKRLAETVRMTYLETYPETMAKDMTEMAEASKDMTEMAEGRDLSKGPGDPYAVETNEKLIRSGGRKSTRVEYPYGLSRAERYRLACEKGKGKGTPSRGAEPPLGDLDRGEGETLQGVWADPMGPSTSVDFHRTSPTGPGDHWGSPQRWQYNPSRRQLWRVHDEPRTTLYVPSEIGLPTPLAHLTNERVTHLREGANQVVITDDWRAAGGADPGYGRWTGVTIFTIQEMPVVDDEAIPCEDDWEWGEDEDEGPDPGEDDGPGPEVSVQVESGPTAYAGSEAQDGPGSAYQAPTTAARQAAEEYVKAIERDFDNTPNGWAAVLRAGNKLVEVAGGVRQAAESLWEVREKAGMMNLAQVDDPELDRVLHPHLLEYLRDVRRYGMAARFQGLRTRAFAKLHPNARRHVDKVFAQVAKDVGKQRVLVVSAMMPQLSGTMASPFEAVQKLKPDRSVSEEVRVVHDQRTINHGTNKFLHPPALQPTHSQIAKRILWAKGRCPGLPVLLSKKDISGAFRLLWVAPEDVELFAGELPWNPRKAFPNATDEEIHLEGVPGGDITVVYLVSSFGFSGSPGEWTVWGRSTEEFHRAHRPAVPRRDMGHGFDCKVLVDDGVLVEPWVGLRPWVSAEVFEHGIRTLLGNKAVNEEKDKVEGAFKTAQTVWGVIMCTEDETATLPERRIQKGAVLLADSCFDYGSKEVTLKQLQQFRGILTGWGAIVKGLVNELKAADKFLAGRDGHQKVNPRLRGEGSQAWEADRAWEDLWELFEVCRWLSARTDRWESFATGLRSMLPTMERLSLPGEWEKVIWVSSDATPTMVGAIDWTNRQVTRLPTGTLKAWAARALSDYEIGDQETDLVIHLGEMLSFVAFACAAGDQWKGAVVAYGGDNTIVKNWLQSRKSNTRGGRILIRALNLAEMKYNFTVVSGWWRTYHNVHADFITRCAQAEFEDFVKEKGLQVLDISAAIHGALEDSARYGACFLWGPEKEGDRALQLQLRERRVSKQIQRELEIPWKAFAVKEWTPAGRWLKDFEALGGALGAAIEDVGDRPVLLRATLGVDYKGKHMEQYLRNLQHEGARLGLVEGPGKVDWERGQRHCESRGWGYGIVDFITTENGEALTRRRRCLVVNPHGALPEAWEEFLVRAMGPAPMSSLLKPKEHHELCWTKPLRLELESGIPRDRMLPQPAGHVWWGEEREVIHGIGGPGRWPLLSDDGSSLQGYYVYDRRGPGGHVRRLDPEELWVLQGRQLRDLPANIPAEVAVIEGVRATGVQTAANLVTMGGQILCELIAREAGELNPGKAGMMPDATGAEAMAQILLWLRRWKRGELRRNPPSYEADTTRAGGGTGPPLRRLWRWSEAWWWAQCMDEEEEDEAYTLEFANEIKGSYAGGRTKAKTDPLKVAEKVGAQAVHLTKSLAPFCGDVRERVDEWLEENMTGDKSAATEKAYGGAWMKWCAWARRQGWPDEFLNRNVDPIENENRVLAYVGYLGWLGASPNTIRQHIFAMKMVHKRSGRGDPLDGMHRVWILVNALDRRSTTRKPRRLGVTPEMLVWLGENLVDPLVNDRHSIPYAEAVMVVAALELAWFFMLRAKEFGESNGVDESMITRGCDIRLSHQGVAKPVGEATEISLFFRKTKNDQLAFGDTKTLQATGRKHLCPVEALDRMRQVWTMRFLPGHAESTKPLFRWSNGQVIKRIEIQHFLQEAAVGVGLWSSSAVQRYLFDGGSVSAVSKKMAAVGDAMGIVCDGFRLPSHPGMFGKGIYFADCPLKSWRYCFPSQEMANTLPRITGKGGYILMCWVDLGTTRQEKVAKPDLKGYNRKSWWNWITRQRGAYDSVTGLTEEEGGALRVPEYIVYDPKQVRLAYLFEVFKEARSAASASNNTASNTT</sequence>
<keyword evidence="8" id="KW-0238">DNA-binding</keyword>
<feature type="transmembrane region" description="Helical" evidence="12">
    <location>
        <begin position="160"/>
        <end position="179"/>
    </location>
</feature>
<evidence type="ECO:0000256" key="6">
    <source>
        <dbReference type="ARBA" id="ARBA00022989"/>
    </source>
</evidence>